<dbReference type="AlphaFoldDB" id="A0A2Z4MK96"/>
<dbReference type="Proteomes" id="UP000036061">
    <property type="component" value="Chromosome"/>
</dbReference>
<dbReference type="EMBL" id="CP030117">
    <property type="protein sequence ID" value="AWX56884.1"/>
    <property type="molecule type" value="Genomic_DNA"/>
</dbReference>
<protein>
    <submittedName>
        <fullName evidence="3">Phage major capsid protein</fullName>
    </submittedName>
</protein>
<dbReference type="InterPro" id="IPR024455">
    <property type="entry name" value="Phage_capsid"/>
</dbReference>
<gene>
    <name evidence="3" type="ORF">AB432_018340</name>
</gene>
<dbReference type="Pfam" id="PF05065">
    <property type="entry name" value="Phage_capsid"/>
    <property type="match status" value="1"/>
</dbReference>
<dbReference type="RefSeq" id="WP_082195958.1">
    <property type="nucleotide sequence ID" value="NZ_CP030117.1"/>
</dbReference>
<sequence>MNSMVLVKRAPLHFDLQRFNEGVTFSSSLSGLIPEETSQEIIKDVVRGSAILKLSELEPMTTATKKIPVFLDKPGAYWVGEGERIKTSTASWTQVTLTAKKLAVIIPMTKEALDRSRIDVFEELKPYIVEAFHTKLDAATIMGTESPFTSNILGAAINVGNSFTRGSVAGQNLADDVNNVMALIEADDQEPRAFVGHTGLKTSLRGLKNSQGDPLYLSSVREGVAEDSLYSLPIEYSRNGAWDKTKADLIAGDFKKAKTGILKNIEYEILREATLHSITGADGKPLSLAEQDMVALKATFQVAFLVIKEGAFAVLRPTGFVPTP</sequence>
<dbReference type="Gene3D" id="3.30.2400.10">
    <property type="entry name" value="Major capsid protein gp5"/>
    <property type="match status" value="1"/>
</dbReference>
<dbReference type="InterPro" id="IPR054612">
    <property type="entry name" value="Phage_capsid-like_C"/>
</dbReference>
<accession>A0A2Z4MK96</accession>
<dbReference type="NCBIfam" id="TIGR01554">
    <property type="entry name" value="major_cap_HK97"/>
    <property type="match status" value="1"/>
</dbReference>
<evidence type="ECO:0000313" key="4">
    <source>
        <dbReference type="Proteomes" id="UP000036061"/>
    </source>
</evidence>
<dbReference type="SUPFAM" id="SSF56563">
    <property type="entry name" value="Major capsid protein gp5"/>
    <property type="match status" value="1"/>
</dbReference>
<evidence type="ECO:0000313" key="3">
    <source>
        <dbReference type="EMBL" id="AWX56884.1"/>
    </source>
</evidence>
<evidence type="ECO:0000256" key="1">
    <source>
        <dbReference type="ARBA" id="ARBA00004328"/>
    </source>
</evidence>
<proteinExistence type="predicted"/>
<reference evidence="3 4" key="1">
    <citation type="journal article" date="2015" name="Genome Announc.">
        <title>Draft Genome Sequence of Brevibacillus brevis DZQ7, a Plant Growth-Promoting Rhizobacterium with Broad-Spectrum Antimicrobial Activity.</title>
        <authorList>
            <person name="Hou Q."/>
            <person name="Wang C."/>
            <person name="Hou X."/>
            <person name="Xia Z."/>
            <person name="Ye J."/>
            <person name="Liu K."/>
            <person name="Liu H."/>
            <person name="Wang J."/>
            <person name="Guo H."/>
            <person name="Yu X."/>
            <person name="Yang Y."/>
            <person name="Du B."/>
            <person name="Ding Y."/>
        </authorList>
    </citation>
    <scope>NUCLEOTIDE SEQUENCE [LARGE SCALE GENOMIC DNA]</scope>
    <source>
        <strain evidence="3 4">DZQ7</strain>
    </source>
</reference>
<feature type="domain" description="Phage capsid-like C-terminal" evidence="2">
    <location>
        <begin position="32"/>
        <end position="315"/>
    </location>
</feature>
<organism evidence="3 4">
    <name type="scientific">Brevibacillus brevis</name>
    <name type="common">Bacillus brevis</name>
    <dbReference type="NCBI Taxonomy" id="1393"/>
    <lineage>
        <taxon>Bacteria</taxon>
        <taxon>Bacillati</taxon>
        <taxon>Bacillota</taxon>
        <taxon>Bacilli</taxon>
        <taxon>Bacillales</taxon>
        <taxon>Paenibacillaceae</taxon>
        <taxon>Brevibacillus</taxon>
    </lineage>
</organism>
<evidence type="ECO:0000259" key="2">
    <source>
        <dbReference type="Pfam" id="PF05065"/>
    </source>
</evidence>
<name>A0A2Z4MK96_BREBE</name>
<comment type="subcellular location">
    <subcellularLocation>
        <location evidence="1">Virion</location>
    </subcellularLocation>
</comment>